<keyword evidence="6" id="KW-0254">Endocytosis</keyword>
<dbReference type="EMBL" id="BPLQ01007530">
    <property type="protein sequence ID" value="GIY30664.1"/>
    <property type="molecule type" value="Genomic_DNA"/>
</dbReference>
<accession>A0AAV4S9M7</accession>
<dbReference type="GO" id="GO:0005041">
    <property type="term" value="F:low-density lipoprotein particle receptor activity"/>
    <property type="evidence" value="ECO:0007669"/>
    <property type="project" value="TreeGrafter"/>
</dbReference>
<keyword evidence="13 17" id="KW-0675">Receptor</keyword>
<feature type="disulfide bond" evidence="15">
    <location>
        <begin position="27"/>
        <end position="39"/>
    </location>
</feature>
<dbReference type="FunFam" id="4.10.400.10:FF:000030">
    <property type="entry name" value="Sortilin related receptor 1"/>
    <property type="match status" value="1"/>
</dbReference>
<keyword evidence="8 16" id="KW-0732">Signal</keyword>
<evidence type="ECO:0000256" key="2">
    <source>
        <dbReference type="ARBA" id="ARBA00004613"/>
    </source>
</evidence>
<evidence type="ECO:0000256" key="13">
    <source>
        <dbReference type="ARBA" id="ARBA00023170"/>
    </source>
</evidence>
<dbReference type="SUPFAM" id="SSF57424">
    <property type="entry name" value="LDL receptor-like module"/>
    <property type="match status" value="3"/>
</dbReference>
<evidence type="ECO:0000256" key="15">
    <source>
        <dbReference type="PROSITE-ProRule" id="PRU00124"/>
    </source>
</evidence>
<feature type="disulfide bond" evidence="15">
    <location>
        <begin position="34"/>
        <end position="52"/>
    </location>
</feature>
<proteinExistence type="predicted"/>
<organism evidence="17 18">
    <name type="scientific">Caerostris darwini</name>
    <dbReference type="NCBI Taxonomy" id="1538125"/>
    <lineage>
        <taxon>Eukaryota</taxon>
        <taxon>Metazoa</taxon>
        <taxon>Ecdysozoa</taxon>
        <taxon>Arthropoda</taxon>
        <taxon>Chelicerata</taxon>
        <taxon>Arachnida</taxon>
        <taxon>Araneae</taxon>
        <taxon>Araneomorphae</taxon>
        <taxon>Entelegynae</taxon>
        <taxon>Araneoidea</taxon>
        <taxon>Araneidae</taxon>
        <taxon>Caerostris</taxon>
    </lineage>
</organism>
<dbReference type="GO" id="GO:0005886">
    <property type="term" value="C:plasma membrane"/>
    <property type="evidence" value="ECO:0007669"/>
    <property type="project" value="UniProtKB-SubCell"/>
</dbReference>
<dbReference type="PROSITE" id="PS50068">
    <property type="entry name" value="LDLRA_2"/>
    <property type="match status" value="3"/>
</dbReference>
<feature type="signal peptide" evidence="16">
    <location>
        <begin position="1"/>
        <end position="24"/>
    </location>
</feature>
<keyword evidence="18" id="KW-1185">Reference proteome</keyword>
<dbReference type="GO" id="GO:0005576">
    <property type="term" value="C:extracellular region"/>
    <property type="evidence" value="ECO:0007669"/>
    <property type="project" value="UniProtKB-SubCell"/>
</dbReference>
<evidence type="ECO:0000256" key="6">
    <source>
        <dbReference type="ARBA" id="ARBA00022583"/>
    </source>
</evidence>
<comment type="subcellular location">
    <subcellularLocation>
        <location evidence="1">Cell membrane</location>
        <topology evidence="1">Single-pass type I membrane protein</topology>
    </subcellularLocation>
    <subcellularLocation>
        <location evidence="2">Secreted</location>
    </subcellularLocation>
</comment>
<feature type="disulfide bond" evidence="15">
    <location>
        <begin position="66"/>
        <end position="78"/>
    </location>
</feature>
<evidence type="ECO:0000256" key="10">
    <source>
        <dbReference type="ARBA" id="ARBA00022989"/>
    </source>
</evidence>
<reference evidence="17 18" key="1">
    <citation type="submission" date="2021-06" db="EMBL/GenBank/DDBJ databases">
        <title>Caerostris darwini draft genome.</title>
        <authorList>
            <person name="Kono N."/>
            <person name="Arakawa K."/>
        </authorList>
    </citation>
    <scope>NUCLEOTIDE SEQUENCE [LARGE SCALE GENOMIC DNA]</scope>
</reference>
<dbReference type="PROSITE" id="PS01209">
    <property type="entry name" value="LDLRA_1"/>
    <property type="match status" value="2"/>
</dbReference>
<evidence type="ECO:0000313" key="18">
    <source>
        <dbReference type="Proteomes" id="UP001054837"/>
    </source>
</evidence>
<keyword evidence="17" id="KW-0449">Lipoprotein</keyword>
<keyword evidence="7" id="KW-0812">Transmembrane</keyword>
<keyword evidence="4" id="KW-0964">Secreted</keyword>
<dbReference type="InterPro" id="IPR002172">
    <property type="entry name" value="LDrepeatLR_classA_rpt"/>
</dbReference>
<dbReference type="SMART" id="SM00192">
    <property type="entry name" value="LDLa"/>
    <property type="match status" value="3"/>
</dbReference>
<dbReference type="GO" id="GO:0006897">
    <property type="term" value="P:endocytosis"/>
    <property type="evidence" value="ECO:0007669"/>
    <property type="project" value="UniProtKB-KW"/>
</dbReference>
<feature type="disulfide bond" evidence="15">
    <location>
        <begin position="73"/>
        <end position="91"/>
    </location>
</feature>
<keyword evidence="9" id="KW-0677">Repeat</keyword>
<dbReference type="Pfam" id="PF00057">
    <property type="entry name" value="Ldl_recept_a"/>
    <property type="match status" value="3"/>
</dbReference>
<evidence type="ECO:0000256" key="3">
    <source>
        <dbReference type="ARBA" id="ARBA00022475"/>
    </source>
</evidence>
<dbReference type="InterPro" id="IPR036055">
    <property type="entry name" value="LDL_receptor-like_sf"/>
</dbReference>
<dbReference type="FunFam" id="4.10.400.10:FF:000004">
    <property type="entry name" value="Low-density lipoprotein receptor-related protein 1"/>
    <property type="match status" value="1"/>
</dbReference>
<gene>
    <name evidence="17" type="primary">X975_15400</name>
    <name evidence="17" type="ORF">CDAR_210011</name>
</gene>
<evidence type="ECO:0000256" key="1">
    <source>
        <dbReference type="ARBA" id="ARBA00004251"/>
    </source>
</evidence>
<keyword evidence="3" id="KW-1003">Cell membrane</keyword>
<evidence type="ECO:0000256" key="14">
    <source>
        <dbReference type="ARBA" id="ARBA00023180"/>
    </source>
</evidence>
<dbReference type="Proteomes" id="UP001054837">
    <property type="component" value="Unassembled WGS sequence"/>
</dbReference>
<dbReference type="CDD" id="cd00112">
    <property type="entry name" value="LDLa"/>
    <property type="match status" value="2"/>
</dbReference>
<evidence type="ECO:0000256" key="8">
    <source>
        <dbReference type="ARBA" id="ARBA00022729"/>
    </source>
</evidence>
<dbReference type="Gene3D" id="4.10.400.10">
    <property type="entry name" value="Low-density Lipoprotein Receptor"/>
    <property type="match status" value="3"/>
</dbReference>
<evidence type="ECO:0000256" key="16">
    <source>
        <dbReference type="SAM" id="SignalP"/>
    </source>
</evidence>
<sequence length="146" mass="16358">MIIQRRNTPLIFLIVFSFITVVASAHCPSHQFQCGNGRCVPITWHCDDDNDCGDNTDESSCELRTCSETEFKCRNSKCVPVRWLCDNEDDCGDKSDEDPIHCNNKTCAADQFSCGSSSGLCIPITWRCDGQEDCADGLDEKDECHY</sequence>
<keyword evidence="11" id="KW-0472">Membrane</keyword>
<evidence type="ECO:0000256" key="9">
    <source>
        <dbReference type="ARBA" id="ARBA00022737"/>
    </source>
</evidence>
<evidence type="ECO:0000256" key="11">
    <source>
        <dbReference type="ARBA" id="ARBA00023136"/>
    </source>
</evidence>
<keyword evidence="12 15" id="KW-1015">Disulfide bond</keyword>
<evidence type="ECO:0000256" key="7">
    <source>
        <dbReference type="ARBA" id="ARBA00022692"/>
    </source>
</evidence>
<evidence type="ECO:0000313" key="17">
    <source>
        <dbReference type="EMBL" id="GIY30664.1"/>
    </source>
</evidence>
<name>A0AAV4S9M7_9ARAC</name>
<protein>
    <submittedName>
        <fullName evidence="17">Very low-density lipoprotein receptor</fullName>
    </submittedName>
</protein>
<dbReference type="FunFam" id="4.10.400.10:FF:000002">
    <property type="entry name" value="Low-density lipoprotein receptor-related protein 1"/>
    <property type="match status" value="1"/>
</dbReference>
<comment type="caution">
    <text evidence="15">Lacks conserved residue(s) required for the propagation of feature annotation.</text>
</comment>
<dbReference type="PANTHER" id="PTHR22722">
    <property type="entry name" value="LOW-DENSITY LIPOPROTEIN RECEPTOR-RELATED PROTEIN 2-RELATED"/>
    <property type="match status" value="1"/>
</dbReference>
<keyword evidence="10" id="KW-1133">Transmembrane helix</keyword>
<feature type="chain" id="PRO_5043808736" evidence="16">
    <location>
        <begin position="25"/>
        <end position="146"/>
    </location>
</feature>
<dbReference type="PANTHER" id="PTHR22722:SF5">
    <property type="entry name" value="LOW-DENSITY LIPOPROTEIN RECEPTOR-RELATED PROTEIN 1B"/>
    <property type="match status" value="1"/>
</dbReference>
<dbReference type="AlphaFoldDB" id="A0AAV4S9M7"/>
<keyword evidence="5" id="KW-0245">EGF-like domain</keyword>
<evidence type="ECO:0000256" key="5">
    <source>
        <dbReference type="ARBA" id="ARBA00022536"/>
    </source>
</evidence>
<evidence type="ECO:0000256" key="12">
    <source>
        <dbReference type="ARBA" id="ARBA00023157"/>
    </source>
</evidence>
<dbReference type="InterPro" id="IPR051221">
    <property type="entry name" value="LDLR-related"/>
</dbReference>
<evidence type="ECO:0000256" key="4">
    <source>
        <dbReference type="ARBA" id="ARBA00022525"/>
    </source>
</evidence>
<dbReference type="GO" id="GO:0043235">
    <property type="term" value="C:receptor complex"/>
    <property type="evidence" value="ECO:0007669"/>
    <property type="project" value="TreeGrafter"/>
</dbReference>
<comment type="caution">
    <text evidence="17">The sequence shown here is derived from an EMBL/GenBank/DDBJ whole genome shotgun (WGS) entry which is preliminary data.</text>
</comment>
<keyword evidence="14" id="KW-0325">Glycoprotein</keyword>
<dbReference type="PRINTS" id="PR00261">
    <property type="entry name" value="LDLRECEPTOR"/>
</dbReference>
<feature type="disulfide bond" evidence="15">
    <location>
        <begin position="46"/>
        <end position="61"/>
    </location>
</feature>
<dbReference type="InterPro" id="IPR023415">
    <property type="entry name" value="LDLR_class-A_CS"/>
</dbReference>